<feature type="region of interest" description="Disordered" evidence="1">
    <location>
        <begin position="1"/>
        <end position="50"/>
    </location>
</feature>
<evidence type="ECO:0000313" key="2">
    <source>
        <dbReference type="EnsemblPlants" id="AUR62039469-RA:cds"/>
    </source>
</evidence>
<protein>
    <recommendedName>
        <fullName evidence="4">GAG-pre-integrase domain-containing protein</fullName>
    </recommendedName>
</protein>
<sequence>MLQTRNQSPPPNSQPYSSTNPQPPANHLAVAPLLTPEPPPLSSNPPPQLWFEGGVSSSILGFEGDVLSWRKEKGVDSSGRTEVGLCAVGKGRVWGHLKGREVSSGGMGHREKDLPGCRASKGRNVASVESFTLWHNRLGHAPTPKLKLIPALAD</sequence>
<organism evidence="2 3">
    <name type="scientific">Chenopodium quinoa</name>
    <name type="common">Quinoa</name>
    <dbReference type="NCBI Taxonomy" id="63459"/>
    <lineage>
        <taxon>Eukaryota</taxon>
        <taxon>Viridiplantae</taxon>
        <taxon>Streptophyta</taxon>
        <taxon>Embryophyta</taxon>
        <taxon>Tracheophyta</taxon>
        <taxon>Spermatophyta</taxon>
        <taxon>Magnoliopsida</taxon>
        <taxon>eudicotyledons</taxon>
        <taxon>Gunneridae</taxon>
        <taxon>Pentapetalae</taxon>
        <taxon>Caryophyllales</taxon>
        <taxon>Chenopodiaceae</taxon>
        <taxon>Chenopodioideae</taxon>
        <taxon>Atripliceae</taxon>
        <taxon>Chenopodium</taxon>
    </lineage>
</organism>
<evidence type="ECO:0000313" key="3">
    <source>
        <dbReference type="Proteomes" id="UP000596660"/>
    </source>
</evidence>
<proteinExistence type="predicted"/>
<dbReference type="EnsemblPlants" id="AUR62039469-RA">
    <property type="protein sequence ID" value="AUR62039469-RA:cds"/>
    <property type="gene ID" value="AUR62039469"/>
</dbReference>
<evidence type="ECO:0008006" key="4">
    <source>
        <dbReference type="Google" id="ProtNLM"/>
    </source>
</evidence>
<dbReference type="AlphaFoldDB" id="A0A803N2R3"/>
<name>A0A803N2R3_CHEQI</name>
<accession>A0A803N2R3</accession>
<evidence type="ECO:0000256" key="1">
    <source>
        <dbReference type="SAM" id="MobiDB-lite"/>
    </source>
</evidence>
<dbReference type="Gramene" id="AUR62039469-RA">
    <property type="protein sequence ID" value="AUR62039469-RA:cds"/>
    <property type="gene ID" value="AUR62039469"/>
</dbReference>
<reference evidence="2" key="1">
    <citation type="journal article" date="2017" name="Nature">
        <title>The genome of Chenopodium quinoa.</title>
        <authorList>
            <person name="Jarvis D.E."/>
            <person name="Ho Y.S."/>
            <person name="Lightfoot D.J."/>
            <person name="Schmoeckel S.M."/>
            <person name="Li B."/>
            <person name="Borm T.J.A."/>
            <person name="Ohyanagi H."/>
            <person name="Mineta K."/>
            <person name="Michell C.T."/>
            <person name="Saber N."/>
            <person name="Kharbatia N.M."/>
            <person name="Rupper R.R."/>
            <person name="Sharp A.R."/>
            <person name="Dally N."/>
            <person name="Boughton B.A."/>
            <person name="Woo Y.H."/>
            <person name="Gao G."/>
            <person name="Schijlen E.G.W.M."/>
            <person name="Guo X."/>
            <person name="Momin A.A."/>
            <person name="Negrao S."/>
            <person name="Al-Babili S."/>
            <person name="Gehring C."/>
            <person name="Roessner U."/>
            <person name="Jung C."/>
            <person name="Murphy K."/>
            <person name="Arold S.T."/>
            <person name="Gojobori T."/>
            <person name="van der Linden C.G."/>
            <person name="van Loo E.N."/>
            <person name="Jellen E.N."/>
            <person name="Maughan P.J."/>
            <person name="Tester M."/>
        </authorList>
    </citation>
    <scope>NUCLEOTIDE SEQUENCE [LARGE SCALE GENOMIC DNA]</scope>
    <source>
        <strain evidence="2">cv. PI 614886</strain>
    </source>
</reference>
<dbReference type="Proteomes" id="UP000596660">
    <property type="component" value="Unplaced"/>
</dbReference>
<reference evidence="2" key="2">
    <citation type="submission" date="2021-03" db="UniProtKB">
        <authorList>
            <consortium name="EnsemblPlants"/>
        </authorList>
    </citation>
    <scope>IDENTIFICATION</scope>
</reference>
<feature type="compositionally biased region" description="Pro residues" evidence="1">
    <location>
        <begin position="35"/>
        <end position="48"/>
    </location>
</feature>
<keyword evidence="3" id="KW-1185">Reference proteome</keyword>